<feature type="domain" description="Threonine/serine exporter-like N-terminal" evidence="8">
    <location>
        <begin position="15"/>
        <end position="250"/>
    </location>
</feature>
<keyword evidence="5 7" id="KW-0472">Membrane</keyword>
<evidence type="ECO:0000259" key="8">
    <source>
        <dbReference type="Pfam" id="PF06738"/>
    </source>
</evidence>
<reference evidence="9" key="2">
    <citation type="journal article" date="2021" name="PeerJ">
        <title>Extensive microbial diversity within the chicken gut microbiome revealed by metagenomics and culture.</title>
        <authorList>
            <person name="Gilroy R."/>
            <person name="Ravi A."/>
            <person name="Getino M."/>
            <person name="Pursley I."/>
            <person name="Horton D.L."/>
            <person name="Alikhan N.F."/>
            <person name="Baker D."/>
            <person name="Gharbi K."/>
            <person name="Hall N."/>
            <person name="Watson M."/>
            <person name="Adriaenssens E.M."/>
            <person name="Foster-Nyarko E."/>
            <person name="Jarju S."/>
            <person name="Secka A."/>
            <person name="Antonio M."/>
            <person name="Oren A."/>
            <person name="Chaudhuri R.R."/>
            <person name="La Ragione R."/>
            <person name="Hildebrand F."/>
            <person name="Pallen M.J."/>
        </authorList>
    </citation>
    <scope>NUCLEOTIDE SEQUENCE</scope>
    <source>
        <strain evidence="9">G3-4614</strain>
    </source>
</reference>
<feature type="transmembrane region" description="Helical" evidence="7">
    <location>
        <begin position="140"/>
        <end position="158"/>
    </location>
</feature>
<keyword evidence="3 7" id="KW-0812">Transmembrane</keyword>
<evidence type="ECO:0000256" key="2">
    <source>
        <dbReference type="ARBA" id="ARBA00022475"/>
    </source>
</evidence>
<keyword evidence="4 7" id="KW-1133">Transmembrane helix</keyword>
<evidence type="ECO:0000256" key="1">
    <source>
        <dbReference type="ARBA" id="ARBA00004651"/>
    </source>
</evidence>
<sequence>MEQNNKSILEAGKFIEEYSSHMMGCGVHTSRVIRSSKRIGEALGYNVRISVFQKSIILALHDKESGESYNEVIDIPALPISFEHNSALSALSWEAYDKHLTVAELRERYEKIISSPKMNPLFVLLMVGLANASFCRLFGGDWLSMGIVFFSTLAGFYLKQQMTADKINHFITFITSSFVASLCASMSLIFDTTSEIALATSVLFLVPGVPLINGVIDVIEGHILSGFSRLVHAALLIVCIATGLSFTLMLVKNSLL</sequence>
<dbReference type="PANTHER" id="PTHR34390">
    <property type="entry name" value="UPF0442 PROTEIN YJJB-RELATED"/>
    <property type="match status" value="1"/>
</dbReference>
<comment type="caution">
    <text evidence="9">The sequence shown here is derived from an EMBL/GenBank/DDBJ whole genome shotgun (WGS) entry which is preliminary data.</text>
</comment>
<dbReference type="Proteomes" id="UP000823636">
    <property type="component" value="Unassembled WGS sequence"/>
</dbReference>
<dbReference type="GO" id="GO:0005886">
    <property type="term" value="C:plasma membrane"/>
    <property type="evidence" value="ECO:0007669"/>
    <property type="project" value="UniProtKB-SubCell"/>
</dbReference>
<dbReference type="InterPro" id="IPR050539">
    <property type="entry name" value="ThrE_Dicarb/AminoAcid_Exp"/>
</dbReference>
<protein>
    <submittedName>
        <fullName evidence="9">Threonine/serine exporter family protein</fullName>
    </submittedName>
</protein>
<comment type="similarity">
    <text evidence="6">Belongs to the ThrE exporter (TC 2.A.79) family.</text>
</comment>
<evidence type="ECO:0000256" key="4">
    <source>
        <dbReference type="ARBA" id="ARBA00022989"/>
    </source>
</evidence>
<name>A0A9D9E4S4_9BACT</name>
<proteinExistence type="inferred from homology"/>
<evidence type="ECO:0000256" key="5">
    <source>
        <dbReference type="ARBA" id="ARBA00023136"/>
    </source>
</evidence>
<dbReference type="Pfam" id="PF06738">
    <property type="entry name" value="ThrE"/>
    <property type="match status" value="1"/>
</dbReference>
<feature type="transmembrane region" description="Helical" evidence="7">
    <location>
        <begin position="230"/>
        <end position="251"/>
    </location>
</feature>
<evidence type="ECO:0000256" key="6">
    <source>
        <dbReference type="ARBA" id="ARBA00034125"/>
    </source>
</evidence>
<dbReference type="GO" id="GO:0022857">
    <property type="term" value="F:transmembrane transporter activity"/>
    <property type="evidence" value="ECO:0007669"/>
    <property type="project" value="InterPro"/>
</dbReference>
<evidence type="ECO:0000313" key="10">
    <source>
        <dbReference type="Proteomes" id="UP000823636"/>
    </source>
</evidence>
<organism evidence="9 10">
    <name type="scientific">Candidatus Caccoplasma merdipullorum</name>
    <dbReference type="NCBI Taxonomy" id="2840718"/>
    <lineage>
        <taxon>Bacteria</taxon>
        <taxon>Pseudomonadati</taxon>
        <taxon>Bacteroidota</taxon>
        <taxon>Bacteroidia</taxon>
        <taxon>Bacteroidales</taxon>
        <taxon>Bacteroidaceae</taxon>
        <taxon>Bacteroidaceae incertae sedis</taxon>
        <taxon>Candidatus Caccoplasma</taxon>
    </lineage>
</organism>
<keyword evidence="2" id="KW-1003">Cell membrane</keyword>
<reference evidence="9" key="1">
    <citation type="submission" date="2020-10" db="EMBL/GenBank/DDBJ databases">
        <authorList>
            <person name="Gilroy R."/>
        </authorList>
    </citation>
    <scope>NUCLEOTIDE SEQUENCE</scope>
    <source>
        <strain evidence="9">G3-4614</strain>
    </source>
</reference>
<accession>A0A9D9E4S4</accession>
<feature type="transmembrane region" description="Helical" evidence="7">
    <location>
        <begin position="170"/>
        <end position="190"/>
    </location>
</feature>
<comment type="subcellular location">
    <subcellularLocation>
        <location evidence="1">Cell membrane</location>
        <topology evidence="1">Multi-pass membrane protein</topology>
    </subcellularLocation>
</comment>
<evidence type="ECO:0000313" key="9">
    <source>
        <dbReference type="EMBL" id="MBO8437920.1"/>
    </source>
</evidence>
<dbReference type="AlphaFoldDB" id="A0A9D9E4S4"/>
<evidence type="ECO:0000256" key="3">
    <source>
        <dbReference type="ARBA" id="ARBA00022692"/>
    </source>
</evidence>
<dbReference type="GO" id="GO:0015744">
    <property type="term" value="P:succinate transport"/>
    <property type="evidence" value="ECO:0007669"/>
    <property type="project" value="TreeGrafter"/>
</dbReference>
<gene>
    <name evidence="9" type="ORF">IAC54_03355</name>
</gene>
<evidence type="ECO:0000256" key="7">
    <source>
        <dbReference type="SAM" id="Phobius"/>
    </source>
</evidence>
<dbReference type="EMBL" id="JADIMW010000033">
    <property type="protein sequence ID" value="MBO8437920.1"/>
    <property type="molecule type" value="Genomic_DNA"/>
</dbReference>
<dbReference type="PANTHER" id="PTHR34390:SF2">
    <property type="entry name" value="SUCCINATE TRANSPORTER SUBUNIT YJJP-RELATED"/>
    <property type="match status" value="1"/>
</dbReference>
<dbReference type="InterPro" id="IPR010619">
    <property type="entry name" value="ThrE-like_N"/>
</dbReference>
<feature type="transmembrane region" description="Helical" evidence="7">
    <location>
        <begin position="196"/>
        <end position="218"/>
    </location>
</feature>